<keyword evidence="1 4" id="KW-0808">Transferase</keyword>
<accession>A0A6N0NYT3</accession>
<dbReference type="EMBL" id="CP049074">
    <property type="protein sequence ID" value="QKR00973.1"/>
    <property type="molecule type" value="Genomic_DNA"/>
</dbReference>
<evidence type="ECO:0000313" key="4">
    <source>
        <dbReference type="EMBL" id="QKR00973.1"/>
    </source>
</evidence>
<feature type="domain" description="N-acetyltransferase" evidence="3">
    <location>
        <begin position="5"/>
        <end position="146"/>
    </location>
</feature>
<dbReference type="Pfam" id="PF00583">
    <property type="entry name" value="Acetyltransf_1"/>
    <property type="match status" value="1"/>
</dbReference>
<dbReference type="Gene3D" id="3.40.630.30">
    <property type="match status" value="1"/>
</dbReference>
<dbReference type="OrthoDB" id="43754at2157"/>
<dbReference type="InterPro" id="IPR050832">
    <property type="entry name" value="Bact_Acetyltransf"/>
</dbReference>
<dbReference type="KEGG" id="mten:GWK48_03445"/>
<dbReference type="Proteomes" id="UP000509301">
    <property type="component" value="Chromosome"/>
</dbReference>
<keyword evidence="5" id="KW-1185">Reference proteome</keyword>
<gene>
    <name evidence="4" type="ORF">GWK48_03445</name>
</gene>
<dbReference type="CDD" id="cd04301">
    <property type="entry name" value="NAT_SF"/>
    <property type="match status" value="1"/>
</dbReference>
<dbReference type="PANTHER" id="PTHR43877">
    <property type="entry name" value="AMINOALKYLPHOSPHONATE N-ACETYLTRANSFERASE-RELATED-RELATED"/>
    <property type="match status" value="1"/>
</dbReference>
<sequence length="146" mass="16822">MSLPITIRESRKSDIEGVYRLYQSLSPEDLYMRFFTFHRVSHEEIEQLFSRQDHVTLLAESDGKIIGEATLYDDGEFSVVVDPHERRTGLGTSLVSGLIRKARELGLKTIFFYTLPENYPMIKIGKKLGFSLEYEEDQVKGTLNLN</sequence>
<organism evidence="4 5">
    <name type="scientific">Metallosphaera tengchongensis</name>
    <dbReference type="NCBI Taxonomy" id="1532350"/>
    <lineage>
        <taxon>Archaea</taxon>
        <taxon>Thermoproteota</taxon>
        <taxon>Thermoprotei</taxon>
        <taxon>Sulfolobales</taxon>
        <taxon>Sulfolobaceae</taxon>
        <taxon>Metallosphaera</taxon>
    </lineage>
</organism>
<keyword evidence="2" id="KW-0012">Acyltransferase</keyword>
<evidence type="ECO:0000256" key="2">
    <source>
        <dbReference type="ARBA" id="ARBA00023315"/>
    </source>
</evidence>
<evidence type="ECO:0000259" key="3">
    <source>
        <dbReference type="PROSITE" id="PS51186"/>
    </source>
</evidence>
<dbReference type="AlphaFoldDB" id="A0A6N0NYT3"/>
<proteinExistence type="predicted"/>
<evidence type="ECO:0000256" key="1">
    <source>
        <dbReference type="ARBA" id="ARBA00022679"/>
    </source>
</evidence>
<dbReference type="InterPro" id="IPR000182">
    <property type="entry name" value="GNAT_dom"/>
</dbReference>
<dbReference type="SUPFAM" id="SSF55729">
    <property type="entry name" value="Acyl-CoA N-acyltransferases (Nat)"/>
    <property type="match status" value="1"/>
</dbReference>
<evidence type="ECO:0000313" key="5">
    <source>
        <dbReference type="Proteomes" id="UP000509301"/>
    </source>
</evidence>
<dbReference type="InterPro" id="IPR016181">
    <property type="entry name" value="Acyl_CoA_acyltransferase"/>
</dbReference>
<dbReference type="GO" id="GO:0016747">
    <property type="term" value="F:acyltransferase activity, transferring groups other than amino-acyl groups"/>
    <property type="evidence" value="ECO:0007669"/>
    <property type="project" value="InterPro"/>
</dbReference>
<name>A0A6N0NYT3_9CREN</name>
<protein>
    <submittedName>
        <fullName evidence="4">GNAT family N-acetyltransferase</fullName>
    </submittedName>
</protein>
<reference evidence="4 5" key="1">
    <citation type="submission" date="2020-02" db="EMBL/GenBank/DDBJ databases">
        <title>Comparative genome analysis reveals the metabolism and evolution of the thermophilic archaeal genus Metallosphaera.</title>
        <authorList>
            <person name="Jiang C."/>
        </authorList>
    </citation>
    <scope>NUCLEOTIDE SEQUENCE [LARGE SCALE GENOMIC DNA]</scope>
    <source>
        <strain evidence="4 5">Ric-A</strain>
    </source>
</reference>
<dbReference type="PROSITE" id="PS51186">
    <property type="entry name" value="GNAT"/>
    <property type="match status" value="1"/>
</dbReference>